<name>A0A1A9WSB7_9MUSC</name>
<sequence>MLFLQSSTCRDKAINKSTIKRFLYFILPDRYSDNTNNNNTFTGKTVSVVLNFLYIVFSSLI</sequence>
<dbReference type="EnsemblMetazoa" id="GBRI030276-RA">
    <property type="protein sequence ID" value="GBRI030276-PA"/>
    <property type="gene ID" value="GBRI030276"/>
</dbReference>
<keyword evidence="2" id="KW-1185">Reference proteome</keyword>
<evidence type="ECO:0000313" key="2">
    <source>
        <dbReference type="Proteomes" id="UP000091820"/>
    </source>
</evidence>
<dbReference type="Proteomes" id="UP000091820">
    <property type="component" value="Unassembled WGS sequence"/>
</dbReference>
<dbReference type="AlphaFoldDB" id="A0A1A9WSB7"/>
<organism evidence="1 2">
    <name type="scientific">Glossina brevipalpis</name>
    <dbReference type="NCBI Taxonomy" id="37001"/>
    <lineage>
        <taxon>Eukaryota</taxon>
        <taxon>Metazoa</taxon>
        <taxon>Ecdysozoa</taxon>
        <taxon>Arthropoda</taxon>
        <taxon>Hexapoda</taxon>
        <taxon>Insecta</taxon>
        <taxon>Pterygota</taxon>
        <taxon>Neoptera</taxon>
        <taxon>Endopterygota</taxon>
        <taxon>Diptera</taxon>
        <taxon>Brachycera</taxon>
        <taxon>Muscomorpha</taxon>
        <taxon>Hippoboscoidea</taxon>
        <taxon>Glossinidae</taxon>
        <taxon>Glossina</taxon>
    </lineage>
</organism>
<proteinExistence type="predicted"/>
<reference evidence="1" key="2">
    <citation type="submission" date="2020-05" db="UniProtKB">
        <authorList>
            <consortium name="EnsemblMetazoa"/>
        </authorList>
    </citation>
    <scope>IDENTIFICATION</scope>
    <source>
        <strain evidence="1">IAEA</strain>
    </source>
</reference>
<accession>A0A1A9WSB7</accession>
<evidence type="ECO:0000313" key="1">
    <source>
        <dbReference type="EnsemblMetazoa" id="GBRI030276-PA"/>
    </source>
</evidence>
<protein>
    <submittedName>
        <fullName evidence="1">Uncharacterized protein</fullName>
    </submittedName>
</protein>
<dbReference type="VEuPathDB" id="VectorBase:GBRI030276"/>
<reference evidence="2" key="1">
    <citation type="submission" date="2014-03" db="EMBL/GenBank/DDBJ databases">
        <authorList>
            <person name="Aksoy S."/>
            <person name="Warren W."/>
            <person name="Wilson R.K."/>
        </authorList>
    </citation>
    <scope>NUCLEOTIDE SEQUENCE [LARGE SCALE GENOMIC DNA]</scope>
    <source>
        <strain evidence="2">IAEA</strain>
    </source>
</reference>